<evidence type="ECO:0000256" key="1">
    <source>
        <dbReference type="SAM" id="MobiDB-lite"/>
    </source>
</evidence>
<evidence type="ECO:0008006" key="6">
    <source>
        <dbReference type="Google" id="ProtNLM"/>
    </source>
</evidence>
<evidence type="ECO:0000313" key="4">
    <source>
        <dbReference type="EMBL" id="KAG8086084.1"/>
    </source>
</evidence>
<accession>A0A8J6BF67</accession>
<feature type="region of interest" description="Disordered" evidence="1">
    <location>
        <begin position="255"/>
        <end position="338"/>
    </location>
</feature>
<dbReference type="OrthoDB" id="272703at2759"/>
<organism evidence="4 5">
    <name type="scientific">Zizania palustris</name>
    <name type="common">Northern wild rice</name>
    <dbReference type="NCBI Taxonomy" id="103762"/>
    <lineage>
        <taxon>Eukaryota</taxon>
        <taxon>Viridiplantae</taxon>
        <taxon>Streptophyta</taxon>
        <taxon>Embryophyta</taxon>
        <taxon>Tracheophyta</taxon>
        <taxon>Spermatophyta</taxon>
        <taxon>Magnoliopsida</taxon>
        <taxon>Liliopsida</taxon>
        <taxon>Poales</taxon>
        <taxon>Poaceae</taxon>
        <taxon>BOP clade</taxon>
        <taxon>Oryzoideae</taxon>
        <taxon>Oryzeae</taxon>
        <taxon>Zizaniinae</taxon>
        <taxon>Zizania</taxon>
    </lineage>
</organism>
<dbReference type="PANTHER" id="PTHR47866">
    <property type="entry name" value="HYDROXYPROLINE-RICH GLYCOPROTEIN FAMILY PROTEIN"/>
    <property type="match status" value="1"/>
</dbReference>
<feature type="compositionally biased region" description="Polar residues" evidence="1">
    <location>
        <begin position="159"/>
        <end position="168"/>
    </location>
</feature>
<comment type="caution">
    <text evidence="4">The sequence shown here is derived from an EMBL/GenBank/DDBJ whole genome shotgun (WGS) entry which is preliminary data.</text>
</comment>
<dbReference type="Proteomes" id="UP000729402">
    <property type="component" value="Unassembled WGS sequence"/>
</dbReference>
<dbReference type="GO" id="GO:0031124">
    <property type="term" value="P:mRNA 3'-end processing"/>
    <property type="evidence" value="ECO:0007669"/>
    <property type="project" value="InterPro"/>
</dbReference>
<sequence>MSKSIYNSSLCNFSPVPPALPLLCPMASHKNILEELTANISTMSHSQMLDMMNKIQAMIDDDKDVVRRMLIDSPHVARSIFRAQVVLGMVKKTNAAQSSDMPPPTVAQATPPSSVKATEQDHVRLSQSQLPGSQQNVQPSGLFSSGSSSLPSSLAIPTMSANPPQSAQAKGYPGHHMLPTPITQSTQHQNVTLPNVSSQLSNVPSHMPTVHSQPQQPLQNTGMFNQHLQAPSPQLPRPPNMQPFAHQMRPQAPNSFGLSHANGPQHMLQQSMFHPGGNPQTSFLTGQPPLSNHPLPRQYQASSHVTSHYNSQSRQMDRSTPRGRVNTGASSASSNFPGHLHGFPGQMTQGIGGIHAARPESPLTPEIERMLIQRVLSMSPDQINMLPPEQRQQVLQLLAMLRP</sequence>
<evidence type="ECO:0000313" key="5">
    <source>
        <dbReference type="Proteomes" id="UP000729402"/>
    </source>
</evidence>
<protein>
    <recommendedName>
        <fullName evidence="6">Transcription termination and cleavage factor C-terminal domain-containing protein</fullName>
    </recommendedName>
</protein>
<evidence type="ECO:0000259" key="2">
    <source>
        <dbReference type="Pfam" id="PF14304"/>
    </source>
</evidence>
<feature type="compositionally biased region" description="Low complexity" evidence="1">
    <location>
        <begin position="139"/>
        <end position="154"/>
    </location>
</feature>
<feature type="domain" description="Transcription termination and cleavage factor C-terminal" evidence="2">
    <location>
        <begin position="371"/>
        <end position="397"/>
    </location>
</feature>
<feature type="compositionally biased region" description="Polar residues" evidence="1">
    <location>
        <begin position="125"/>
        <end position="138"/>
    </location>
</feature>
<dbReference type="InterPro" id="IPR026896">
    <property type="entry name" value="CSTF_C"/>
</dbReference>
<feature type="region of interest" description="Disordered" evidence="1">
    <location>
        <begin position="94"/>
        <end position="179"/>
    </location>
</feature>
<feature type="compositionally biased region" description="Polar residues" evidence="1">
    <location>
        <begin position="299"/>
        <end position="314"/>
    </location>
</feature>
<feature type="compositionally biased region" description="Polar residues" evidence="1">
    <location>
        <begin position="107"/>
        <end position="117"/>
    </location>
</feature>
<dbReference type="InterPro" id="IPR025742">
    <property type="entry name" value="CSTF2_hinge"/>
</dbReference>
<dbReference type="Pfam" id="PF14327">
    <property type="entry name" value="CSTF2_hinge"/>
    <property type="match status" value="1"/>
</dbReference>
<proteinExistence type="predicted"/>
<feature type="compositionally biased region" description="Polar residues" evidence="1">
    <location>
        <begin position="267"/>
        <end position="290"/>
    </location>
</feature>
<reference evidence="4" key="2">
    <citation type="submission" date="2021-02" db="EMBL/GenBank/DDBJ databases">
        <authorList>
            <person name="Kimball J.A."/>
            <person name="Haas M.W."/>
            <person name="Macchietto M."/>
            <person name="Kono T."/>
            <person name="Duquette J."/>
            <person name="Shao M."/>
        </authorList>
    </citation>
    <scope>NUCLEOTIDE SEQUENCE</scope>
    <source>
        <tissue evidence="4">Fresh leaf tissue</tissue>
    </source>
</reference>
<dbReference type="Pfam" id="PF14304">
    <property type="entry name" value="CSTF_C"/>
    <property type="match status" value="1"/>
</dbReference>
<name>A0A8J6BF67_ZIZPA</name>
<dbReference type="EMBL" id="JAAALK010000082">
    <property type="protein sequence ID" value="KAG8086084.1"/>
    <property type="molecule type" value="Genomic_DNA"/>
</dbReference>
<evidence type="ECO:0000259" key="3">
    <source>
        <dbReference type="Pfam" id="PF14327"/>
    </source>
</evidence>
<feature type="compositionally biased region" description="Polar residues" evidence="1">
    <location>
        <begin position="327"/>
        <end position="336"/>
    </location>
</feature>
<dbReference type="AlphaFoldDB" id="A0A8J6BF67"/>
<feature type="domain" description="Cleavage stimulation factor subunit 2 hinge" evidence="3">
    <location>
        <begin position="26"/>
        <end position="96"/>
    </location>
</feature>
<dbReference type="PANTHER" id="PTHR47866:SF2">
    <property type="entry name" value="HYDROXYPROLINE-RICH GLYCOPROTEIN FAMILY PROTEIN"/>
    <property type="match status" value="1"/>
</dbReference>
<keyword evidence="5" id="KW-1185">Reference proteome</keyword>
<reference evidence="4" key="1">
    <citation type="journal article" date="2021" name="bioRxiv">
        <title>Whole Genome Assembly and Annotation of Northern Wild Rice, Zizania palustris L., Supports a Whole Genome Duplication in the Zizania Genus.</title>
        <authorList>
            <person name="Haas M."/>
            <person name="Kono T."/>
            <person name="Macchietto M."/>
            <person name="Millas R."/>
            <person name="McGilp L."/>
            <person name="Shao M."/>
            <person name="Duquette J."/>
            <person name="Hirsch C.N."/>
            <person name="Kimball J."/>
        </authorList>
    </citation>
    <scope>NUCLEOTIDE SEQUENCE</scope>
    <source>
        <tissue evidence="4">Fresh leaf tissue</tissue>
    </source>
</reference>
<gene>
    <name evidence="4" type="ORF">GUJ93_ZPchr0010g10053</name>
</gene>